<protein>
    <submittedName>
        <fullName evidence="3">Phospholipid/cholesterol/gamma-HCH transport system substrate-binding protein</fullName>
    </submittedName>
</protein>
<keyword evidence="1" id="KW-0472">Membrane</keyword>
<dbReference type="AlphaFoldDB" id="A0A292YGM1"/>
<evidence type="ECO:0000313" key="4">
    <source>
        <dbReference type="Proteomes" id="UP000217944"/>
    </source>
</evidence>
<evidence type="ECO:0000256" key="1">
    <source>
        <dbReference type="SAM" id="Phobius"/>
    </source>
</evidence>
<accession>A0A292YGM1</accession>
<dbReference type="OrthoDB" id="9788420at2"/>
<keyword evidence="1" id="KW-1133">Transmembrane helix</keyword>
<keyword evidence="4" id="KW-1185">Reference proteome</keyword>
<comment type="caution">
    <text evidence="3">The sequence shown here is derived from an EMBL/GenBank/DDBJ whole genome shotgun (WGS) entry which is preliminary data.</text>
</comment>
<sequence>MKIETKVGIFVFLSILSILYLTFQVKSLQDFNQKGYFLYAYINDASGLEKKAKVKLRGVIIGKLEDLKLNGNFVKLKLFIKKNVKIPKDSMVTLAQDNMLGSKYIKIIPSNSNIYYSENEIIKKYFKSASLDDLMNNVNSAVDDIKVLIKKLNTALNKESINNFHQILANIKDASVNLKEVLKTANTKLPDLIDNANELVSTYKEVGIKIDKKIPSILNKADTLLAKLNKTGDTLNAKLGPTIDEYKKLGANANSILEDNKEAIRTALASAKDFFESGGKSFKKIDKLLASAAKSQIDVEFNNKYLTKESDSKSYVQIAYLPNPTKYYILGVTSSKDYSDANKINKDHEKNKAYLTAEYGKRFDNLLLRGGIIESTGGVGIDYFMNNDKLVLSSEIYDFNAVNDIRGSNPHLNLALKYIYLKHLEFLAGFENILNSHAASAFLGLGIKFRDNDLKPIISGGATSFLK</sequence>
<proteinExistence type="predicted"/>
<name>A0A292YGM1_9BACT</name>
<dbReference type="EMBL" id="BDME01000006">
    <property type="protein sequence ID" value="GAX88133.1"/>
    <property type="molecule type" value="Genomic_DNA"/>
</dbReference>
<reference evidence="3 4" key="1">
    <citation type="journal article" date="2017" name="Syst. Appl. Microbiol.">
        <title>Lebetimonas natsushimae sp. nov., a novel strictly anaerobic, moderately thermophilic chemoautotroph isolated from a deep-sea hydrothermal vent polychaete nest in the Mid-Okinawa Trough.</title>
        <authorList>
            <person name="Nagata R."/>
            <person name="Takaki Y."/>
            <person name="Tame A."/>
            <person name="Nunoura T."/>
            <person name="Muto H."/>
            <person name="Mino S."/>
            <person name="Sawayama S."/>
            <person name="Takai K."/>
            <person name="Nakagawa S."/>
        </authorList>
    </citation>
    <scope>NUCLEOTIDE SEQUENCE [LARGE SCALE GENOMIC DNA]</scope>
    <source>
        <strain evidence="3 4">HS1857</strain>
    </source>
</reference>
<dbReference type="Proteomes" id="UP000217944">
    <property type="component" value="Unassembled WGS sequence"/>
</dbReference>
<dbReference type="PANTHER" id="PTHR33371">
    <property type="entry name" value="INTERMEMBRANE PHOSPHOLIPID TRANSPORT SYSTEM BINDING PROTEIN MLAD-RELATED"/>
    <property type="match status" value="1"/>
</dbReference>
<evidence type="ECO:0000259" key="2">
    <source>
        <dbReference type="Pfam" id="PF02470"/>
    </source>
</evidence>
<dbReference type="PANTHER" id="PTHR33371:SF4">
    <property type="entry name" value="INTERMEMBRANE PHOSPHOLIPID TRANSPORT SYSTEM BINDING PROTEIN MLAD"/>
    <property type="match status" value="1"/>
</dbReference>
<dbReference type="InterPro" id="IPR003399">
    <property type="entry name" value="Mce/MlaD"/>
</dbReference>
<gene>
    <name evidence="3" type="ORF">LNAT_P1428</name>
</gene>
<dbReference type="Pfam" id="PF02470">
    <property type="entry name" value="MlaD"/>
    <property type="match status" value="1"/>
</dbReference>
<evidence type="ECO:0000313" key="3">
    <source>
        <dbReference type="EMBL" id="GAX88133.1"/>
    </source>
</evidence>
<dbReference type="RefSeq" id="WP_096259915.1">
    <property type="nucleotide sequence ID" value="NZ_BDME01000006.1"/>
</dbReference>
<organism evidence="3 4">
    <name type="scientific">Lebetimonas natsushimae</name>
    <dbReference type="NCBI Taxonomy" id="1936991"/>
    <lineage>
        <taxon>Bacteria</taxon>
        <taxon>Pseudomonadati</taxon>
        <taxon>Campylobacterota</taxon>
        <taxon>Epsilonproteobacteria</taxon>
        <taxon>Nautiliales</taxon>
        <taxon>Nautiliaceae</taxon>
        <taxon>Lebetimonas</taxon>
    </lineage>
</organism>
<dbReference type="InterPro" id="IPR052336">
    <property type="entry name" value="MlaD_Phospholipid_Transporter"/>
</dbReference>
<feature type="transmembrane region" description="Helical" evidence="1">
    <location>
        <begin position="7"/>
        <end position="23"/>
    </location>
</feature>
<feature type="domain" description="Mce/MlaD" evidence="2">
    <location>
        <begin position="35"/>
        <end position="109"/>
    </location>
</feature>
<keyword evidence="1" id="KW-0812">Transmembrane</keyword>